<evidence type="ECO:0000256" key="5">
    <source>
        <dbReference type="HAMAP-Rule" id="MF_01114"/>
    </source>
</evidence>
<protein>
    <recommendedName>
        <fullName evidence="3 5">Regulatory protein RecX</fullName>
    </recommendedName>
</protein>
<accession>A0ABV1J6P4</accession>
<evidence type="ECO:0000313" key="8">
    <source>
        <dbReference type="EMBL" id="MEQ3353590.1"/>
    </source>
</evidence>
<keyword evidence="4 5" id="KW-0963">Cytoplasm</keyword>
<reference evidence="8 9" key="1">
    <citation type="submission" date="2024-04" db="EMBL/GenBank/DDBJ databases">
        <title>Human intestinal bacterial collection.</title>
        <authorList>
            <person name="Pauvert C."/>
            <person name="Hitch T.C.A."/>
            <person name="Clavel T."/>
        </authorList>
    </citation>
    <scope>NUCLEOTIDE SEQUENCE [LARGE SCALE GENOMIC DNA]</scope>
    <source>
        <strain evidence="8 9">CLA-SR-H026</strain>
    </source>
</reference>
<dbReference type="InterPro" id="IPR053925">
    <property type="entry name" value="RecX_HTH_3rd"/>
</dbReference>
<dbReference type="InterPro" id="IPR003783">
    <property type="entry name" value="Regulatory_RecX"/>
</dbReference>
<evidence type="ECO:0000313" key="9">
    <source>
        <dbReference type="Proteomes" id="UP001481872"/>
    </source>
</evidence>
<dbReference type="Gene3D" id="1.10.10.10">
    <property type="entry name" value="Winged helix-like DNA-binding domain superfamily/Winged helix DNA-binding domain"/>
    <property type="match status" value="3"/>
</dbReference>
<evidence type="ECO:0000256" key="3">
    <source>
        <dbReference type="ARBA" id="ARBA00018111"/>
    </source>
</evidence>
<comment type="similarity">
    <text evidence="2 5">Belongs to the RecX family.</text>
</comment>
<dbReference type="HAMAP" id="MF_01114">
    <property type="entry name" value="RecX"/>
    <property type="match status" value="1"/>
</dbReference>
<dbReference type="InterPro" id="IPR053924">
    <property type="entry name" value="RecX_HTH_2nd"/>
</dbReference>
<evidence type="ECO:0000256" key="1">
    <source>
        <dbReference type="ARBA" id="ARBA00004496"/>
    </source>
</evidence>
<dbReference type="Pfam" id="PF21981">
    <property type="entry name" value="RecX_HTH3"/>
    <property type="match status" value="1"/>
</dbReference>
<organism evidence="8 9">
    <name type="scientific">Aedoeadaptatus acetigenes</name>
    <dbReference type="NCBI Taxonomy" id="2981723"/>
    <lineage>
        <taxon>Bacteria</taxon>
        <taxon>Bacillati</taxon>
        <taxon>Bacillota</taxon>
        <taxon>Tissierellia</taxon>
        <taxon>Tissierellales</taxon>
        <taxon>Peptoniphilaceae</taxon>
        <taxon>Aedoeadaptatus</taxon>
    </lineage>
</organism>
<comment type="subcellular location">
    <subcellularLocation>
        <location evidence="1 5">Cytoplasm</location>
    </subcellularLocation>
</comment>
<sequence length="200" mass="23357">MKILKIKKDGPHYVLYLSDEETLAMKESVFVRHNLYKGKDVDEEDVAAIAFDSARQEGIDLALKKLTNRKTEQEIRELLIDAKLSEQVIDEVVAYLSEYGFLDDEAYALLFSRDKRNINGYGPVKIAYALRRKGIDDEYIFRALEEYTTDSEKEMIQSIVEKKYLRGGELNKSWEKIVRFLLSRGFHYDVVKDVLSQWKN</sequence>
<comment type="caution">
    <text evidence="8">The sequence shown here is derived from an EMBL/GenBank/DDBJ whole genome shotgun (WGS) entry which is preliminary data.</text>
</comment>
<dbReference type="Pfam" id="PF02631">
    <property type="entry name" value="RecX_HTH2"/>
    <property type="match status" value="1"/>
</dbReference>
<proteinExistence type="inferred from homology"/>
<comment type="function">
    <text evidence="5">Modulates RecA activity.</text>
</comment>
<evidence type="ECO:0000256" key="2">
    <source>
        <dbReference type="ARBA" id="ARBA00009695"/>
    </source>
</evidence>
<gene>
    <name evidence="5" type="primary">recX</name>
    <name evidence="8" type="ORF">AAA081_04645</name>
</gene>
<feature type="domain" description="RecX third three-helical" evidence="7">
    <location>
        <begin position="154"/>
        <end position="195"/>
    </location>
</feature>
<dbReference type="RefSeq" id="WP_349053877.1">
    <property type="nucleotide sequence ID" value="NZ_JBBNPS010000009.1"/>
</dbReference>
<name>A0ABV1J6P4_9FIRM</name>
<dbReference type="EMBL" id="JBBNPS010000009">
    <property type="protein sequence ID" value="MEQ3353590.1"/>
    <property type="molecule type" value="Genomic_DNA"/>
</dbReference>
<feature type="domain" description="RecX second three-helical" evidence="6">
    <location>
        <begin position="103"/>
        <end position="144"/>
    </location>
</feature>
<evidence type="ECO:0000259" key="7">
    <source>
        <dbReference type="Pfam" id="PF21981"/>
    </source>
</evidence>
<dbReference type="PANTHER" id="PTHR33602:SF1">
    <property type="entry name" value="REGULATORY PROTEIN RECX FAMILY PROTEIN"/>
    <property type="match status" value="1"/>
</dbReference>
<dbReference type="InterPro" id="IPR036388">
    <property type="entry name" value="WH-like_DNA-bd_sf"/>
</dbReference>
<evidence type="ECO:0000256" key="4">
    <source>
        <dbReference type="ARBA" id="ARBA00022490"/>
    </source>
</evidence>
<dbReference type="PANTHER" id="PTHR33602">
    <property type="entry name" value="REGULATORY PROTEIN RECX FAMILY PROTEIN"/>
    <property type="match status" value="1"/>
</dbReference>
<dbReference type="Proteomes" id="UP001481872">
    <property type="component" value="Unassembled WGS sequence"/>
</dbReference>
<keyword evidence="9" id="KW-1185">Reference proteome</keyword>
<evidence type="ECO:0000259" key="6">
    <source>
        <dbReference type="Pfam" id="PF02631"/>
    </source>
</evidence>